<organism evidence="1 2">
    <name type="scientific">Neophaeococcomyces mojaviensis</name>
    <dbReference type="NCBI Taxonomy" id="3383035"/>
    <lineage>
        <taxon>Eukaryota</taxon>
        <taxon>Fungi</taxon>
        <taxon>Dikarya</taxon>
        <taxon>Ascomycota</taxon>
        <taxon>Pezizomycotina</taxon>
        <taxon>Eurotiomycetes</taxon>
        <taxon>Chaetothyriomycetidae</taxon>
        <taxon>Chaetothyriales</taxon>
        <taxon>Chaetothyriales incertae sedis</taxon>
        <taxon>Neophaeococcomyces</taxon>
    </lineage>
</organism>
<sequence>MTTHPMSRIDLVELESNVRADLADGWDPLSVDNDPCHSKDDRTGEVLSWGRNGLQQALFPEFYGTDEDDPLIAEAELTVCKLLMEHGVHPDDCKRVPSWQGFPTPLTQAIKRKNLPVVQLFLDHGADPNLTDFETSRVSSPLLLAARQGNQAICSALLKHGADPNSLYHNETYGPFPALDQREEVGFTGNINDYTGALKGRFLSPLHLAAVGGHSAVCQVLLEHGADPLKTAEVSMSSYGYDHDAFGGWKETPAQAADRAGHPETAGLIRSFVKEKSLAAHLTNVEAENARLRSERDQLKNALAGVLGSSEPAPATPERKHRL</sequence>
<evidence type="ECO:0000313" key="1">
    <source>
        <dbReference type="EMBL" id="KAJ9650399.1"/>
    </source>
</evidence>
<protein>
    <submittedName>
        <fullName evidence="1">Uncharacterized protein</fullName>
    </submittedName>
</protein>
<keyword evidence="2" id="KW-1185">Reference proteome</keyword>
<gene>
    <name evidence="1" type="ORF">H2198_010309</name>
</gene>
<evidence type="ECO:0000313" key="2">
    <source>
        <dbReference type="Proteomes" id="UP001172386"/>
    </source>
</evidence>
<accession>A0ACC2ZS15</accession>
<reference evidence="1" key="1">
    <citation type="submission" date="2022-10" db="EMBL/GenBank/DDBJ databases">
        <title>Culturing micro-colonial fungi from biological soil crusts in the Mojave desert and describing Neophaeococcomyces mojavensis, and introducing the new genera and species Taxawa tesnikishii.</title>
        <authorList>
            <person name="Kurbessoian T."/>
            <person name="Stajich J.E."/>
        </authorList>
    </citation>
    <scope>NUCLEOTIDE SEQUENCE</scope>
    <source>
        <strain evidence="1">JES_112</strain>
    </source>
</reference>
<proteinExistence type="predicted"/>
<dbReference type="EMBL" id="JAPDRQ010000346">
    <property type="protein sequence ID" value="KAJ9650399.1"/>
    <property type="molecule type" value="Genomic_DNA"/>
</dbReference>
<name>A0ACC2ZS15_9EURO</name>
<comment type="caution">
    <text evidence="1">The sequence shown here is derived from an EMBL/GenBank/DDBJ whole genome shotgun (WGS) entry which is preliminary data.</text>
</comment>
<dbReference type="Proteomes" id="UP001172386">
    <property type="component" value="Unassembled WGS sequence"/>
</dbReference>